<gene>
    <name evidence="2" type="ORF">AC230_20490</name>
</gene>
<name>A0A0K9XBN0_9ACTN</name>
<dbReference type="PANTHER" id="PTHR43713:SF3">
    <property type="entry name" value="GLUTAMATE-1-SEMIALDEHYDE 2,1-AMINOMUTASE 1, CHLOROPLASTIC-RELATED"/>
    <property type="match status" value="1"/>
</dbReference>
<sequence length="165" mass="17838">MDRLPRAPVPRDRARARRTELASWGPAILGHARPEVVAAVRDAASRGSRSACARLDGTSATVRTAVSDALSKAGVPHTVRSAGNLFSVLFAPQPARNHDDVQAQEAFRFPPFFHARLERGVALPPSVYEAWCVTAAHDDRAVDRVLDALPHAARAAAEARPGRRR</sequence>
<dbReference type="Gene3D" id="3.90.1150.10">
    <property type="entry name" value="Aspartate Aminotransferase, domain 1"/>
    <property type="match status" value="1"/>
</dbReference>
<dbReference type="InterPro" id="IPR015422">
    <property type="entry name" value="PyrdxlP-dep_Trfase_small"/>
</dbReference>
<dbReference type="STRING" id="1678637.AC230_20490"/>
<evidence type="ECO:0000313" key="3">
    <source>
        <dbReference type="Proteomes" id="UP000037288"/>
    </source>
</evidence>
<comment type="caution">
    <text evidence="2">The sequence shown here is derived from an EMBL/GenBank/DDBJ whole genome shotgun (WGS) entry which is preliminary data.</text>
</comment>
<keyword evidence="3" id="KW-1185">Reference proteome</keyword>
<dbReference type="PANTHER" id="PTHR43713">
    <property type="entry name" value="GLUTAMATE-1-SEMIALDEHYDE 2,1-AMINOMUTASE"/>
    <property type="match status" value="1"/>
</dbReference>
<evidence type="ECO:0000313" key="2">
    <source>
        <dbReference type="EMBL" id="KNB50815.1"/>
    </source>
</evidence>
<dbReference type="AlphaFoldDB" id="A0A0K9XBN0"/>
<comment type="cofactor">
    <cofactor evidence="1">
        <name>pyridoxal 5'-phosphate</name>
        <dbReference type="ChEBI" id="CHEBI:597326"/>
    </cofactor>
</comment>
<evidence type="ECO:0008006" key="4">
    <source>
        <dbReference type="Google" id="ProtNLM"/>
    </source>
</evidence>
<organism evidence="2 3">
    <name type="scientific">Streptomyces caatingaensis</name>
    <dbReference type="NCBI Taxonomy" id="1678637"/>
    <lineage>
        <taxon>Bacteria</taxon>
        <taxon>Bacillati</taxon>
        <taxon>Actinomycetota</taxon>
        <taxon>Actinomycetes</taxon>
        <taxon>Kitasatosporales</taxon>
        <taxon>Streptomycetaceae</taxon>
        <taxon>Streptomyces</taxon>
    </lineage>
</organism>
<reference evidence="3" key="1">
    <citation type="submission" date="2015-07" db="EMBL/GenBank/DDBJ databases">
        <title>Draft genome sequence of Streptomyces sp. CMAA 1322, a bacterium isolated from Caatinga biome, from dry forest semiarid of Brazil.</title>
        <authorList>
            <person name="Santos S.N."/>
            <person name="Gacesa R."/>
            <person name="Taketani R.G."/>
            <person name="Long P.F."/>
            <person name="Melo I.S."/>
        </authorList>
    </citation>
    <scope>NUCLEOTIDE SEQUENCE [LARGE SCALE GENOMIC DNA]</scope>
    <source>
        <strain evidence="3">CMAA 1322</strain>
    </source>
</reference>
<dbReference type="PATRIC" id="fig|1678637.3.peg.4387"/>
<proteinExistence type="predicted"/>
<evidence type="ECO:0000256" key="1">
    <source>
        <dbReference type="ARBA" id="ARBA00001933"/>
    </source>
</evidence>
<accession>A0A0K9XBN0</accession>
<dbReference type="InterPro" id="IPR015424">
    <property type="entry name" value="PyrdxlP-dep_Trfase"/>
</dbReference>
<protein>
    <recommendedName>
        <fullName evidence="4">Glutamate-1-semialdehyde aminotransferase</fullName>
    </recommendedName>
</protein>
<dbReference type="Proteomes" id="UP000037288">
    <property type="component" value="Unassembled WGS sequence"/>
</dbReference>
<dbReference type="SUPFAM" id="SSF53383">
    <property type="entry name" value="PLP-dependent transferases"/>
    <property type="match status" value="1"/>
</dbReference>
<dbReference type="EMBL" id="LFXA01000013">
    <property type="protein sequence ID" value="KNB50815.1"/>
    <property type="molecule type" value="Genomic_DNA"/>
</dbReference>